<proteinExistence type="predicted"/>
<keyword evidence="3" id="KW-1185">Reference proteome</keyword>
<reference evidence="2" key="1">
    <citation type="submission" date="2022-03" db="EMBL/GenBank/DDBJ databases">
        <authorList>
            <person name="Alioto T."/>
            <person name="Alioto T."/>
            <person name="Gomez Garrido J."/>
        </authorList>
    </citation>
    <scope>NUCLEOTIDE SEQUENCE</scope>
</reference>
<organism evidence="2 3">
    <name type="scientific">Pelobates cultripes</name>
    <name type="common">Western spadefoot toad</name>
    <dbReference type="NCBI Taxonomy" id="61616"/>
    <lineage>
        <taxon>Eukaryota</taxon>
        <taxon>Metazoa</taxon>
        <taxon>Chordata</taxon>
        <taxon>Craniata</taxon>
        <taxon>Vertebrata</taxon>
        <taxon>Euteleostomi</taxon>
        <taxon>Amphibia</taxon>
        <taxon>Batrachia</taxon>
        <taxon>Anura</taxon>
        <taxon>Pelobatoidea</taxon>
        <taxon>Pelobatidae</taxon>
        <taxon>Pelobates</taxon>
    </lineage>
</organism>
<sequence length="73" mass="8137">MAAAQRFVPSYTHATLASIEEKLAQALHRLWETFWASISQQVQGSAATLASRLRQPHRLKPAMSGTPVTLQRH</sequence>
<evidence type="ECO:0000256" key="1">
    <source>
        <dbReference type="SAM" id="MobiDB-lite"/>
    </source>
</evidence>
<dbReference type="Proteomes" id="UP001295444">
    <property type="component" value="Chromosome 02"/>
</dbReference>
<protein>
    <submittedName>
        <fullName evidence="2">Uncharacterized protein</fullName>
    </submittedName>
</protein>
<evidence type="ECO:0000313" key="3">
    <source>
        <dbReference type="Proteomes" id="UP001295444"/>
    </source>
</evidence>
<dbReference type="AlphaFoldDB" id="A0AAD1RDR0"/>
<name>A0AAD1RDR0_PELCU</name>
<feature type="region of interest" description="Disordered" evidence="1">
    <location>
        <begin position="53"/>
        <end position="73"/>
    </location>
</feature>
<gene>
    <name evidence="2" type="ORF">PECUL_23A009979</name>
</gene>
<evidence type="ECO:0000313" key="2">
    <source>
        <dbReference type="EMBL" id="CAH2250070.1"/>
    </source>
</evidence>
<dbReference type="EMBL" id="OW240913">
    <property type="protein sequence ID" value="CAH2250070.1"/>
    <property type="molecule type" value="Genomic_DNA"/>
</dbReference>
<accession>A0AAD1RDR0</accession>